<feature type="region of interest" description="Disordered" evidence="2">
    <location>
        <begin position="1"/>
        <end position="26"/>
    </location>
</feature>
<feature type="compositionally biased region" description="Basic and acidic residues" evidence="2">
    <location>
        <begin position="14"/>
        <end position="26"/>
    </location>
</feature>
<dbReference type="OrthoDB" id="6066489at2759"/>
<keyword evidence="1" id="KW-0175">Coiled coil</keyword>
<evidence type="ECO:0000256" key="2">
    <source>
        <dbReference type="SAM" id="MobiDB-lite"/>
    </source>
</evidence>
<evidence type="ECO:0000256" key="1">
    <source>
        <dbReference type="SAM" id="Coils"/>
    </source>
</evidence>
<organism evidence="3">
    <name type="scientific">Amphimedon queenslandica</name>
    <name type="common">Sponge</name>
    <dbReference type="NCBI Taxonomy" id="400682"/>
    <lineage>
        <taxon>Eukaryota</taxon>
        <taxon>Metazoa</taxon>
        <taxon>Porifera</taxon>
        <taxon>Demospongiae</taxon>
        <taxon>Heteroscleromorpha</taxon>
        <taxon>Haplosclerida</taxon>
        <taxon>Niphatidae</taxon>
        <taxon>Amphimedon</taxon>
    </lineage>
</organism>
<protein>
    <submittedName>
        <fullName evidence="3">Uncharacterized protein</fullName>
    </submittedName>
</protein>
<dbReference type="InParanoid" id="A0A1X7SXS9"/>
<evidence type="ECO:0000313" key="3">
    <source>
        <dbReference type="EnsemblMetazoa" id="Aqu2.1.06962_001"/>
    </source>
</evidence>
<dbReference type="EnsemblMetazoa" id="Aqu2.1.06962_001">
    <property type="protein sequence ID" value="Aqu2.1.06962_001"/>
    <property type="gene ID" value="Aqu2.1.06962"/>
</dbReference>
<name>A0A1X7SXS9_AMPQE</name>
<reference evidence="3" key="1">
    <citation type="submission" date="2017-05" db="UniProtKB">
        <authorList>
            <consortium name="EnsemblMetazoa"/>
        </authorList>
    </citation>
    <scope>IDENTIFICATION</scope>
</reference>
<dbReference type="AlphaFoldDB" id="A0A1X7SXS9"/>
<accession>A0A1X7SXS9</accession>
<feature type="coiled-coil region" evidence="1">
    <location>
        <begin position="75"/>
        <end position="279"/>
    </location>
</feature>
<sequence length="281" mass="33270">MEENSRLKTTNVRKSPEEKNEIKMIKKENRHLKASAQVSELVKLYQVKETELNEAVTKNTLLTAQLHDVERIKEATVLEEENMQLKMQLSELIVKSEANEAELRRVMEENVQLNAKLHFSLEKREQTTTQFKRQFSNELERVEREKEKVISKLQEKLQMKDAESTIYMEDLNIERVDRERIHSQLEDLREEFAQTKERMLIERQRCEQLAEENAELSNQREKAQEDIKVLTAQVNAYSREVDKQKGLVTQSQEKHKTEVSELNEKLVNEKDKIEKMKQASM</sequence>
<proteinExistence type="predicted"/>